<dbReference type="AlphaFoldDB" id="A0A2I1GTJ0"/>
<sequence length="486" mass="57943">MSKLNEDVLFLIFKELKHDKKSLYSCLFVNRTWCETVVPILWENPGQYHGYNSSMSKLFKSIILHLSEESRDTLGIDNSITETYKRPLFNYIDYWKYLDITFIENLIFGRRIIKNSSTSVIKNEILKLFINKNRNTKFIHLFIQDKYKKYYDYQLHHISGAEHCFSNLESFYCQGDVDQNVMKGLAKICKSIKKFRFEYVSCCADISGIIKLIEVQKRLNDVDFTDDYYNNGLNTNKSFYKSLEESLIRHADTVHYLRMDWKPITRLLSYLPNLLSLEFNITHTKCWDELDYLNDLSLPNLKILKTHRAPSKSLVNLIESTKGHLTEIDITYNDIDNERLIQAIYQNCPNLRYLKISLMNNTNSLISEFENLLINCKLLNELIIEIYDRYINVFSWDKLFIILAKSAPIGLFKFKFHSKRFELEDFKLFFDNWKNRNPILLTIGYNPFSISLKEYHQLVDLFEKYKVNEIIKKYFISSLFEKFEWN</sequence>
<dbReference type="InterPro" id="IPR032675">
    <property type="entry name" value="LRR_dom_sf"/>
</dbReference>
<protein>
    <recommendedName>
        <fullName evidence="3">F-box domain-containing protein</fullName>
    </recommendedName>
</protein>
<dbReference type="Proteomes" id="UP000234323">
    <property type="component" value="Unassembled WGS sequence"/>
</dbReference>
<dbReference type="Gene3D" id="3.80.10.10">
    <property type="entry name" value="Ribonuclease Inhibitor"/>
    <property type="match status" value="1"/>
</dbReference>
<dbReference type="EMBL" id="LLXI01000803">
    <property type="protein sequence ID" value="PKY49946.1"/>
    <property type="molecule type" value="Genomic_DNA"/>
</dbReference>
<dbReference type="VEuPathDB" id="FungiDB:RhiirA1_459612"/>
<proteinExistence type="predicted"/>
<evidence type="ECO:0000313" key="1">
    <source>
        <dbReference type="EMBL" id="PKY49946.1"/>
    </source>
</evidence>
<organism evidence="1 2">
    <name type="scientific">Rhizophagus irregularis</name>
    <dbReference type="NCBI Taxonomy" id="588596"/>
    <lineage>
        <taxon>Eukaryota</taxon>
        <taxon>Fungi</taxon>
        <taxon>Fungi incertae sedis</taxon>
        <taxon>Mucoromycota</taxon>
        <taxon>Glomeromycotina</taxon>
        <taxon>Glomeromycetes</taxon>
        <taxon>Glomerales</taxon>
        <taxon>Glomeraceae</taxon>
        <taxon>Rhizophagus</taxon>
    </lineage>
</organism>
<dbReference type="VEuPathDB" id="FungiDB:FUN_006156"/>
<evidence type="ECO:0000313" key="2">
    <source>
        <dbReference type="Proteomes" id="UP000234323"/>
    </source>
</evidence>
<accession>A0A2I1GTJ0</accession>
<gene>
    <name evidence="1" type="ORF">RhiirA4_466137</name>
</gene>
<reference evidence="1 2" key="1">
    <citation type="submission" date="2015-10" db="EMBL/GenBank/DDBJ databases">
        <title>Genome analyses suggest a sexual origin of heterokaryosis in a supposedly ancient asexual fungus.</title>
        <authorList>
            <person name="Ropars J."/>
            <person name="Sedzielewska K."/>
            <person name="Noel J."/>
            <person name="Charron P."/>
            <person name="Farinelli L."/>
            <person name="Marton T."/>
            <person name="Kruger M."/>
            <person name="Pelin A."/>
            <person name="Brachmann A."/>
            <person name="Corradi N."/>
        </authorList>
    </citation>
    <scope>NUCLEOTIDE SEQUENCE [LARGE SCALE GENOMIC DNA]</scope>
    <source>
        <strain evidence="1 2">A4</strain>
    </source>
</reference>
<name>A0A2I1GTJ0_9GLOM</name>
<comment type="caution">
    <text evidence="1">The sequence shown here is derived from an EMBL/GenBank/DDBJ whole genome shotgun (WGS) entry which is preliminary data.</text>
</comment>
<dbReference type="VEuPathDB" id="FungiDB:RhiirFUN_023449"/>
<keyword evidence="2" id="KW-1185">Reference proteome</keyword>
<dbReference type="SUPFAM" id="SSF52047">
    <property type="entry name" value="RNI-like"/>
    <property type="match status" value="1"/>
</dbReference>
<evidence type="ECO:0008006" key="3">
    <source>
        <dbReference type="Google" id="ProtNLM"/>
    </source>
</evidence>